<dbReference type="Proteomes" id="UP000077242">
    <property type="component" value="Unassembled WGS sequence"/>
</dbReference>
<dbReference type="AlphaFoldDB" id="A0AAP7FP00"/>
<protein>
    <submittedName>
        <fullName evidence="2">Uncharacterized protein</fullName>
    </submittedName>
</protein>
<keyword evidence="1" id="KW-0175">Coiled coil</keyword>
<accession>A0AAP7FP00</accession>
<evidence type="ECO:0000256" key="1">
    <source>
        <dbReference type="SAM" id="Coils"/>
    </source>
</evidence>
<feature type="coiled-coil region" evidence="1">
    <location>
        <begin position="82"/>
        <end position="133"/>
    </location>
</feature>
<organism evidence="2 3">
    <name type="scientific">Pseudomonas monteilii</name>
    <dbReference type="NCBI Taxonomy" id="76759"/>
    <lineage>
        <taxon>Bacteria</taxon>
        <taxon>Pseudomonadati</taxon>
        <taxon>Pseudomonadota</taxon>
        <taxon>Gammaproteobacteria</taxon>
        <taxon>Pseudomonadales</taxon>
        <taxon>Pseudomonadaceae</taxon>
        <taxon>Pseudomonas</taxon>
    </lineage>
</organism>
<gene>
    <name evidence="2" type="ORF">AYJ70_00305</name>
</gene>
<dbReference type="EMBL" id="LSTU01000020">
    <property type="protein sequence ID" value="OAH53378.1"/>
    <property type="molecule type" value="Genomic_DNA"/>
</dbReference>
<evidence type="ECO:0000313" key="2">
    <source>
        <dbReference type="EMBL" id="OAH53378.1"/>
    </source>
</evidence>
<name>A0AAP7FP00_9PSED</name>
<sequence length="146" mass="16955">MKYHIDSTENLEFNISNEKRKDVQRAREIETVNTNINTTRDEMLILMDSMSKMDGTVTYEHSKHGLKANYLYAGYADNTSKLRKLESTLEELTVTRLKLEQTTSQVSNAKWKLEQNKIAIQAARNRLDYLTNKYPHVASKAIRKIT</sequence>
<reference evidence="3" key="1">
    <citation type="submission" date="2016-02" db="EMBL/GenBank/DDBJ databases">
        <title>Dietzia cinnamea strain CD11_5 genome sequencing and assembly.</title>
        <authorList>
            <person name="Kaur G."/>
            <person name="Nair G.R."/>
            <person name="Mayilraj S."/>
        </authorList>
    </citation>
    <scope>NUCLEOTIDE SEQUENCE [LARGE SCALE GENOMIC DNA]</scope>
    <source>
        <strain evidence="3">CD10_2</strain>
    </source>
</reference>
<proteinExistence type="predicted"/>
<comment type="caution">
    <text evidence="2">The sequence shown here is derived from an EMBL/GenBank/DDBJ whole genome shotgun (WGS) entry which is preliminary data.</text>
</comment>
<evidence type="ECO:0000313" key="3">
    <source>
        <dbReference type="Proteomes" id="UP000077242"/>
    </source>
</evidence>